<reference evidence="1" key="1">
    <citation type="submission" date="2019-08" db="EMBL/GenBank/DDBJ databases">
        <authorList>
            <person name="Kucharzyk K."/>
            <person name="Murdoch R.W."/>
            <person name="Higgins S."/>
            <person name="Loffler F."/>
        </authorList>
    </citation>
    <scope>NUCLEOTIDE SEQUENCE</scope>
</reference>
<protein>
    <submittedName>
        <fullName evidence="1">Uncharacterized protein</fullName>
    </submittedName>
</protein>
<comment type="caution">
    <text evidence="1">The sequence shown here is derived from an EMBL/GenBank/DDBJ whole genome shotgun (WGS) entry which is preliminary data.</text>
</comment>
<gene>
    <name evidence="1" type="ORF">SDC9_190303</name>
</gene>
<organism evidence="1">
    <name type="scientific">bioreactor metagenome</name>
    <dbReference type="NCBI Taxonomy" id="1076179"/>
    <lineage>
        <taxon>unclassified sequences</taxon>
        <taxon>metagenomes</taxon>
        <taxon>ecological metagenomes</taxon>
    </lineage>
</organism>
<accession>A0A645HVZ6</accession>
<dbReference type="EMBL" id="VSSQ01100705">
    <property type="protein sequence ID" value="MPN42746.1"/>
    <property type="molecule type" value="Genomic_DNA"/>
</dbReference>
<proteinExistence type="predicted"/>
<dbReference type="AlphaFoldDB" id="A0A645HVZ6"/>
<sequence length="87" mass="9956">MQGGIRVDLPDHLKQLGLANRLRSQKLSHRDADALCALEDAALIGDVVRPLAHTYHRERRDRAARVQRGHTRFDSLVQRKNNLRALQ</sequence>
<evidence type="ECO:0000313" key="1">
    <source>
        <dbReference type="EMBL" id="MPN42746.1"/>
    </source>
</evidence>
<name>A0A645HVZ6_9ZZZZ</name>